<feature type="transmembrane region" description="Helical" evidence="2">
    <location>
        <begin position="185"/>
        <end position="206"/>
    </location>
</feature>
<organism evidence="6 7">
    <name type="scientific">Methanohalobium evestigatum (strain ATCC BAA-1072 / DSM 3721 / NBRC 107634 / OCM 161 / Z-7303)</name>
    <dbReference type="NCBI Taxonomy" id="644295"/>
    <lineage>
        <taxon>Archaea</taxon>
        <taxon>Methanobacteriati</taxon>
        <taxon>Methanobacteriota</taxon>
        <taxon>Stenosarchaea group</taxon>
        <taxon>Methanomicrobia</taxon>
        <taxon>Methanosarcinales</taxon>
        <taxon>Methanosarcinaceae</taxon>
        <taxon>Methanohalobium</taxon>
    </lineage>
</organism>
<dbReference type="RefSeq" id="WP_013195146.1">
    <property type="nucleotide sequence ID" value="NC_014253.1"/>
</dbReference>
<dbReference type="EMBL" id="CP002069">
    <property type="protein sequence ID" value="ADI74581.1"/>
    <property type="molecule type" value="Genomic_DNA"/>
</dbReference>
<dbReference type="Pfam" id="PF02518">
    <property type="entry name" value="HATPase_c"/>
    <property type="match status" value="1"/>
</dbReference>
<keyword evidence="6" id="KW-0808">Transferase</keyword>
<dbReference type="InterPro" id="IPR011495">
    <property type="entry name" value="Sig_transdc_His_kin_sub2_dim/P"/>
</dbReference>
<dbReference type="Gene3D" id="3.30.450.20">
    <property type="entry name" value="PAS domain"/>
    <property type="match status" value="3"/>
</dbReference>
<feature type="domain" description="Histidine kinase" evidence="3">
    <location>
        <begin position="683"/>
        <end position="876"/>
    </location>
</feature>
<dbReference type="HOGENOM" id="CLU_000445_114_64_2"/>
<evidence type="ECO:0000256" key="2">
    <source>
        <dbReference type="SAM" id="Phobius"/>
    </source>
</evidence>
<dbReference type="CDD" id="cd00130">
    <property type="entry name" value="PAS"/>
    <property type="match status" value="3"/>
</dbReference>
<dbReference type="PANTHER" id="PTHR43065">
    <property type="entry name" value="SENSOR HISTIDINE KINASE"/>
    <property type="match status" value="1"/>
</dbReference>
<keyword evidence="2" id="KW-0472">Membrane</keyword>
<dbReference type="PANTHER" id="PTHR43065:SF23">
    <property type="entry name" value="SENSOR HISTIDINE KINASE PDTAS"/>
    <property type="match status" value="1"/>
</dbReference>
<evidence type="ECO:0000313" key="7">
    <source>
        <dbReference type="Proteomes" id="UP000000391"/>
    </source>
</evidence>
<dbReference type="OrthoDB" id="230688at2157"/>
<dbReference type="InterPro" id="IPR000700">
    <property type="entry name" value="PAS-assoc_C"/>
</dbReference>
<dbReference type="Gene3D" id="3.30.565.10">
    <property type="entry name" value="Histidine kinase-like ATPase, C-terminal domain"/>
    <property type="match status" value="1"/>
</dbReference>
<protein>
    <submittedName>
        <fullName evidence="6">Signal transduction histidine kinase</fullName>
    </submittedName>
</protein>
<keyword evidence="1" id="KW-0175">Coiled coil</keyword>
<dbReference type="GO" id="GO:0016301">
    <property type="term" value="F:kinase activity"/>
    <property type="evidence" value="ECO:0007669"/>
    <property type="project" value="UniProtKB-KW"/>
</dbReference>
<gene>
    <name evidence="6" type="ordered locus">Metev_1743</name>
</gene>
<feature type="domain" description="PAC" evidence="5">
    <location>
        <begin position="360"/>
        <end position="412"/>
    </location>
</feature>
<sequence length="876" mass="101112">MKPDIITKLKTLDFGKISYEKLFLWIVVLGSLYFISLSNYLLFHVLVELFSILIALMVFILVLKSKHFLENNYLIFIGIAYFFVAGFDILHTLSYENMGVFSSLGSNLATQVWVTARYIESISLLLAPVFFVSKFKQSIKLDLSRKTDYRVVFLLFAVVSFILLLTIFHWGVFPDCYIKGVGLTAFKIISEYIISIILLGSLVLLYRYRAYFSVYVQNLLSLSIFLTIIAEFTFTLYVDVYGILNILGHYFKLFSFYFIFLAIIDTGFYRPYDILFRELKRREEDFKKHAQILDQLHEAVITLDSNEKILSWNKGAEHLFGYSKDEVLGEPLSQFIPSYKHCNLSNHLNNSSFNGANNSQKFEIKMVRKSGEKFYALMSCSVSKDGEGNISGAICYVLDITERKQYEQQLQKMHDELEKRVEERTQELKIQKDRAQNYLDIAGSIIIALNPDFSIKLVNRAGREILGYSKNELKGKTLFEFIPKRYALEVDKVIKGLMFQRNVSLIEYFETAIVNRNLEKRIIAWNGRIVKNDDYEITCILISGNDITERKNTEKSLEMSEKRYRLLFENAGDAIFIIDTEGNIIEANKVAANMHGYTVSELIGSNIMDIETEDVAQKFPNLVQRVLDQKWFDEEITHKKKDGTVFWVEVSAEYFELENQYYILAIERDITERKRANELRLREIHHRVKNNLQVISSLLNLQSTNFEDKSVIKAFEESQNRVRSIALAHEKLYNSSDMVSIDFGNYIQTLTDYLLQAYLDDNNNIELNLNIKDIYLNMDVAIPLGIIVNELVTNSLKHAFSDKSSGQINVSFTEDDSVYTLIVDDNGDGIPEYVDINETDSLGLQLVNSLVDQINGTMEFENCNGTKFTIKFEAVE</sequence>
<dbReference type="PROSITE" id="PS50112">
    <property type="entry name" value="PAS"/>
    <property type="match status" value="3"/>
</dbReference>
<dbReference type="SUPFAM" id="SSF55785">
    <property type="entry name" value="PYP-like sensor domain (PAS domain)"/>
    <property type="match status" value="3"/>
</dbReference>
<keyword evidence="6" id="KW-0418">Kinase</keyword>
<dbReference type="Proteomes" id="UP000000391">
    <property type="component" value="Chromosome"/>
</dbReference>
<feature type="domain" description="PAS" evidence="4">
    <location>
        <begin position="560"/>
        <end position="630"/>
    </location>
</feature>
<dbReference type="GeneID" id="9347393"/>
<dbReference type="InterPro" id="IPR036890">
    <property type="entry name" value="HATPase_C_sf"/>
</dbReference>
<dbReference type="Pfam" id="PF07568">
    <property type="entry name" value="HisKA_2"/>
    <property type="match status" value="1"/>
</dbReference>
<feature type="transmembrane region" description="Helical" evidence="2">
    <location>
        <begin position="43"/>
        <end position="62"/>
    </location>
</feature>
<name>D7EB64_METEZ</name>
<evidence type="ECO:0000256" key="1">
    <source>
        <dbReference type="SAM" id="Coils"/>
    </source>
</evidence>
<dbReference type="SMART" id="SM00091">
    <property type="entry name" value="PAS"/>
    <property type="match status" value="3"/>
</dbReference>
<dbReference type="STRING" id="644295.Metev_1743"/>
<dbReference type="Pfam" id="PF17159">
    <property type="entry name" value="MASE3"/>
    <property type="match status" value="1"/>
</dbReference>
<feature type="domain" description="PAS" evidence="4">
    <location>
        <begin position="431"/>
        <end position="501"/>
    </location>
</feature>
<evidence type="ECO:0000313" key="6">
    <source>
        <dbReference type="EMBL" id="ADI74581.1"/>
    </source>
</evidence>
<keyword evidence="2" id="KW-0812">Transmembrane</keyword>
<feature type="transmembrane region" description="Helical" evidence="2">
    <location>
        <begin position="218"/>
        <end position="238"/>
    </location>
</feature>
<feature type="transmembrane region" description="Helical" evidence="2">
    <location>
        <begin position="152"/>
        <end position="173"/>
    </location>
</feature>
<dbReference type="PROSITE" id="PS50109">
    <property type="entry name" value="HIS_KIN"/>
    <property type="match status" value="1"/>
</dbReference>
<feature type="domain" description="PAC" evidence="5">
    <location>
        <begin position="507"/>
        <end position="559"/>
    </location>
</feature>
<dbReference type="InterPro" id="IPR035965">
    <property type="entry name" value="PAS-like_dom_sf"/>
</dbReference>
<dbReference type="SMART" id="SM00387">
    <property type="entry name" value="HATPase_c"/>
    <property type="match status" value="1"/>
</dbReference>
<evidence type="ECO:0000259" key="5">
    <source>
        <dbReference type="PROSITE" id="PS50113"/>
    </source>
</evidence>
<evidence type="ECO:0000259" key="3">
    <source>
        <dbReference type="PROSITE" id="PS50109"/>
    </source>
</evidence>
<dbReference type="InterPro" id="IPR003594">
    <property type="entry name" value="HATPase_dom"/>
</dbReference>
<dbReference type="AlphaFoldDB" id="D7EB64"/>
<proteinExistence type="predicted"/>
<dbReference type="Pfam" id="PF13426">
    <property type="entry name" value="PAS_9"/>
    <property type="match status" value="3"/>
</dbReference>
<keyword evidence="7" id="KW-1185">Reference proteome</keyword>
<reference evidence="6 7" key="1">
    <citation type="submission" date="2010-06" db="EMBL/GenBank/DDBJ databases">
        <title>Complete sequence chromosome of Methanohalobium evestigatum Z-7303.</title>
        <authorList>
            <consortium name="US DOE Joint Genome Institute"/>
            <person name="Lucas S."/>
            <person name="Copeland A."/>
            <person name="Lapidus A."/>
            <person name="Cheng J.-F."/>
            <person name="Bruce D."/>
            <person name="Goodwin L."/>
            <person name="Pitluck S."/>
            <person name="Saunders E."/>
            <person name="Detter J.C."/>
            <person name="Han C."/>
            <person name="Tapia R."/>
            <person name="Land M."/>
            <person name="Hauser L."/>
            <person name="Kyrpides N."/>
            <person name="Mikhailova N."/>
            <person name="Sieprawska-Lupa M."/>
            <person name="Whitman W.B."/>
            <person name="Anderson I."/>
            <person name="Woyke T."/>
        </authorList>
    </citation>
    <scope>NUCLEOTIDE SEQUENCE [LARGE SCALE GENOMIC DNA]</scope>
    <source>
        <strain evidence="7">ATCC BAA-1072 / DSM 3721 / NBRC 107634 / OCM 161 / Z-7303</strain>
    </source>
</reference>
<feature type="domain" description="PAS" evidence="4">
    <location>
        <begin position="285"/>
        <end position="330"/>
    </location>
</feature>
<feature type="transmembrane region" description="Helical" evidence="2">
    <location>
        <begin position="74"/>
        <end position="93"/>
    </location>
</feature>
<dbReference type="InterPro" id="IPR000014">
    <property type="entry name" value="PAS"/>
</dbReference>
<feature type="coiled-coil region" evidence="1">
    <location>
        <begin position="403"/>
        <end position="434"/>
    </location>
</feature>
<accession>D7EB64</accession>
<evidence type="ECO:0000259" key="4">
    <source>
        <dbReference type="PROSITE" id="PS50112"/>
    </source>
</evidence>
<dbReference type="NCBIfam" id="TIGR00229">
    <property type="entry name" value="sensory_box"/>
    <property type="match status" value="3"/>
</dbReference>
<dbReference type="InterPro" id="IPR005467">
    <property type="entry name" value="His_kinase_dom"/>
</dbReference>
<keyword evidence="2" id="KW-1133">Transmembrane helix</keyword>
<feature type="transmembrane region" description="Helical" evidence="2">
    <location>
        <begin position="113"/>
        <end position="132"/>
    </location>
</feature>
<dbReference type="PROSITE" id="PS50113">
    <property type="entry name" value="PAC"/>
    <property type="match status" value="3"/>
</dbReference>
<dbReference type="InterPro" id="IPR033425">
    <property type="entry name" value="MASE3"/>
</dbReference>
<feature type="transmembrane region" description="Helical" evidence="2">
    <location>
        <begin position="21"/>
        <end position="37"/>
    </location>
</feature>
<dbReference type="KEGG" id="mev:Metev_1743"/>
<dbReference type="SMART" id="SM00086">
    <property type="entry name" value="PAC"/>
    <property type="match status" value="3"/>
</dbReference>
<dbReference type="SUPFAM" id="SSF55874">
    <property type="entry name" value="ATPase domain of HSP90 chaperone/DNA topoisomerase II/histidine kinase"/>
    <property type="match status" value="1"/>
</dbReference>
<feature type="domain" description="PAC" evidence="5">
    <location>
        <begin position="632"/>
        <end position="682"/>
    </location>
</feature>
<dbReference type="InterPro" id="IPR001610">
    <property type="entry name" value="PAC"/>
</dbReference>